<proteinExistence type="predicted"/>
<sequence>MAGEWTLEAVQALKTMAQNREPASAIAMRLGMDLDAVRAKLLQLGIAPAPDLRDADQGEAGPGDAPRVDAAGDEVRLHTM</sequence>
<feature type="region of interest" description="Disordered" evidence="1">
    <location>
        <begin position="49"/>
        <end position="80"/>
    </location>
</feature>
<keyword evidence="3" id="KW-1185">Reference proteome</keyword>
<dbReference type="Proteomes" id="UP000603912">
    <property type="component" value="Unassembled WGS sequence"/>
</dbReference>
<protein>
    <submittedName>
        <fullName evidence="2">Uncharacterized protein</fullName>
    </submittedName>
</protein>
<reference evidence="2" key="2">
    <citation type="submission" date="2020-09" db="EMBL/GenBank/DDBJ databases">
        <authorList>
            <person name="Sun Q."/>
            <person name="Zhou Y."/>
        </authorList>
    </citation>
    <scope>NUCLEOTIDE SEQUENCE</scope>
    <source>
        <strain evidence="2">CGMCC 1.12214</strain>
    </source>
</reference>
<gene>
    <name evidence="2" type="ORF">GCM10007036_01140</name>
</gene>
<evidence type="ECO:0000313" key="3">
    <source>
        <dbReference type="Proteomes" id="UP000603912"/>
    </source>
</evidence>
<comment type="caution">
    <text evidence="2">The sequence shown here is derived from an EMBL/GenBank/DDBJ whole genome shotgun (WGS) entry which is preliminary data.</text>
</comment>
<dbReference type="AlphaFoldDB" id="A0A917I2U6"/>
<accession>A0A917I2U6</accession>
<organism evidence="2 3">
    <name type="scientific">Alsobacter metallidurans</name>
    <dbReference type="NCBI Taxonomy" id="340221"/>
    <lineage>
        <taxon>Bacteria</taxon>
        <taxon>Pseudomonadati</taxon>
        <taxon>Pseudomonadota</taxon>
        <taxon>Alphaproteobacteria</taxon>
        <taxon>Hyphomicrobiales</taxon>
        <taxon>Alsobacteraceae</taxon>
        <taxon>Alsobacter</taxon>
    </lineage>
</organism>
<name>A0A917I2U6_9HYPH</name>
<reference evidence="2" key="1">
    <citation type="journal article" date="2014" name="Int. J. Syst. Evol. Microbiol.">
        <title>Complete genome sequence of Corynebacterium casei LMG S-19264T (=DSM 44701T), isolated from a smear-ripened cheese.</title>
        <authorList>
            <consortium name="US DOE Joint Genome Institute (JGI-PGF)"/>
            <person name="Walter F."/>
            <person name="Albersmeier A."/>
            <person name="Kalinowski J."/>
            <person name="Ruckert C."/>
        </authorList>
    </citation>
    <scope>NUCLEOTIDE SEQUENCE</scope>
    <source>
        <strain evidence="2">CGMCC 1.12214</strain>
    </source>
</reference>
<dbReference type="RefSeq" id="WP_188515798.1">
    <property type="nucleotide sequence ID" value="NZ_BMES01000001.1"/>
</dbReference>
<dbReference type="EMBL" id="BMES01000001">
    <property type="protein sequence ID" value="GGH06672.1"/>
    <property type="molecule type" value="Genomic_DNA"/>
</dbReference>
<evidence type="ECO:0000256" key="1">
    <source>
        <dbReference type="SAM" id="MobiDB-lite"/>
    </source>
</evidence>
<evidence type="ECO:0000313" key="2">
    <source>
        <dbReference type="EMBL" id="GGH06672.1"/>
    </source>
</evidence>